<dbReference type="EMBL" id="JACEFO010002199">
    <property type="protein sequence ID" value="KAF8673884.1"/>
    <property type="molecule type" value="Genomic_DNA"/>
</dbReference>
<accession>A0A835E7R9</accession>
<dbReference type="AlphaFoldDB" id="A0A835E7R9"/>
<feature type="domain" description="DUF3615" evidence="2">
    <location>
        <begin position="509"/>
        <end position="622"/>
    </location>
</feature>
<feature type="domain" description="PIR2-like helical" evidence="3">
    <location>
        <begin position="292"/>
        <end position="406"/>
    </location>
</feature>
<feature type="compositionally biased region" description="Basic residues" evidence="1">
    <location>
        <begin position="98"/>
        <end position="109"/>
    </location>
</feature>
<dbReference type="InterPro" id="IPR046527">
    <property type="entry name" value="PIR2-like_helical"/>
</dbReference>
<proteinExistence type="predicted"/>
<name>A0A835E7R9_9POAL</name>
<protein>
    <submittedName>
        <fullName evidence="4">Uncharacterized protein</fullName>
    </submittedName>
</protein>
<evidence type="ECO:0000256" key="1">
    <source>
        <dbReference type="SAM" id="MobiDB-lite"/>
    </source>
</evidence>
<evidence type="ECO:0000259" key="2">
    <source>
        <dbReference type="Pfam" id="PF12274"/>
    </source>
</evidence>
<evidence type="ECO:0000313" key="4">
    <source>
        <dbReference type="EMBL" id="KAF8673884.1"/>
    </source>
</evidence>
<dbReference type="PANTHER" id="PTHR33120">
    <property type="entry name" value="EXPRESSED PROTEIN-RELATED"/>
    <property type="match status" value="1"/>
</dbReference>
<dbReference type="Pfam" id="PF12274">
    <property type="entry name" value="DUF3615"/>
    <property type="match status" value="1"/>
</dbReference>
<dbReference type="OrthoDB" id="683406at2759"/>
<gene>
    <name evidence="4" type="ORF">HU200_048330</name>
</gene>
<keyword evidence="5" id="KW-1185">Reference proteome</keyword>
<feature type="domain" description="PIR2-like helical" evidence="3">
    <location>
        <begin position="33"/>
        <end position="179"/>
    </location>
</feature>
<evidence type="ECO:0000259" key="3">
    <source>
        <dbReference type="Pfam" id="PF20235"/>
    </source>
</evidence>
<evidence type="ECO:0000313" key="5">
    <source>
        <dbReference type="Proteomes" id="UP000636709"/>
    </source>
</evidence>
<feature type="region of interest" description="Disordered" evidence="1">
    <location>
        <begin position="85"/>
        <end position="111"/>
    </location>
</feature>
<organism evidence="4 5">
    <name type="scientific">Digitaria exilis</name>
    <dbReference type="NCBI Taxonomy" id="1010633"/>
    <lineage>
        <taxon>Eukaryota</taxon>
        <taxon>Viridiplantae</taxon>
        <taxon>Streptophyta</taxon>
        <taxon>Embryophyta</taxon>
        <taxon>Tracheophyta</taxon>
        <taxon>Spermatophyta</taxon>
        <taxon>Magnoliopsida</taxon>
        <taxon>Liliopsida</taxon>
        <taxon>Poales</taxon>
        <taxon>Poaceae</taxon>
        <taxon>PACMAD clade</taxon>
        <taxon>Panicoideae</taxon>
        <taxon>Panicodae</taxon>
        <taxon>Paniceae</taxon>
        <taxon>Anthephorinae</taxon>
        <taxon>Digitaria</taxon>
    </lineage>
</organism>
<reference evidence="4" key="1">
    <citation type="submission" date="2020-07" db="EMBL/GenBank/DDBJ databases">
        <title>Genome sequence and genetic diversity analysis of an under-domesticated orphan crop, white fonio (Digitaria exilis).</title>
        <authorList>
            <person name="Bennetzen J.L."/>
            <person name="Chen S."/>
            <person name="Ma X."/>
            <person name="Wang X."/>
            <person name="Yssel A.E.J."/>
            <person name="Chaluvadi S.R."/>
            <person name="Johnson M."/>
            <person name="Gangashetty P."/>
            <person name="Hamidou F."/>
            <person name="Sanogo M.D."/>
            <person name="Zwaenepoel A."/>
            <person name="Wallace J."/>
            <person name="Van De Peer Y."/>
            <person name="Van Deynze A."/>
        </authorList>
    </citation>
    <scope>NUCLEOTIDE SEQUENCE</scope>
    <source>
        <tissue evidence="4">Leaves</tissue>
    </source>
</reference>
<sequence>MVVKRRRRAYAGLPYRCDRPKRVARNKSAVLEAINGFYAAALDRLPVDEMPALVPRLLKAGLCVGFSDPVSNIITNTVSSSCSRRCRKPSISDDGKSARRRRRRRRRKALSQAVSDTTSKVMCWLPRRSLLRSMPIAERSLVALVAFLTYYFRHLPAREALEYLRLANADLLSAVRLVEEDHNSIGSFSFASRTTKTALKCAALAACHPKPNALVNRSYSVASRMDQLSQLLAAERGCLSCTTIESINQLLIKPRRKLRCLAGVTPPQFHLELIRPPPFVPTKSLKSTLIHKIYESYLKALALLPTDGLRKSYHRGLLKAGHCYGPLTDPVSNIVLNTLWYNVMFPPEGGISTATMICSRSLVQVAWRSLRGLVAYIRACFRMMSKHQAMHYLLLTDVNLWGAIEMARQQGHPEMLTQDNAYMAAATAARHPHPDTVVEFFVSTFPMMPLPMQREPSMLDVELIMQLLFECPTPNGSIQTVPVLSVGGSKFLSCILKDFREEESFVCGKGPEYELHVICGLNSNVGDAFVFGHRYGPLRSCRRRKTQRSHINFLARPRDLHSSDKVPILFFAECSNDEDVIDDDLSCWPVKGHPELIVVFFFLCQKGRCFYCENEGAEIIHPDLEKYIGRDIDFEDMACDDNSGPTTARFCK</sequence>
<dbReference type="PANTHER" id="PTHR33120:SF53">
    <property type="entry name" value="OS03G0697833 PROTEIN"/>
    <property type="match status" value="1"/>
</dbReference>
<dbReference type="Pfam" id="PF20235">
    <property type="entry name" value="PIR2-like_helical"/>
    <property type="match status" value="2"/>
</dbReference>
<dbReference type="Proteomes" id="UP000636709">
    <property type="component" value="Unassembled WGS sequence"/>
</dbReference>
<comment type="caution">
    <text evidence="4">The sequence shown here is derived from an EMBL/GenBank/DDBJ whole genome shotgun (WGS) entry which is preliminary data.</text>
</comment>
<dbReference type="InterPro" id="IPR022059">
    <property type="entry name" value="DUF3615"/>
</dbReference>